<evidence type="ECO:0000256" key="3">
    <source>
        <dbReference type="PROSITE-ProRule" id="PRU00708"/>
    </source>
</evidence>
<dbReference type="PANTHER" id="PTHR47936">
    <property type="entry name" value="PPR_LONG DOMAIN-CONTAINING PROTEIN"/>
    <property type="match status" value="1"/>
</dbReference>
<organism evidence="4 5">
    <name type="scientific">Trapa incisa</name>
    <dbReference type="NCBI Taxonomy" id="236973"/>
    <lineage>
        <taxon>Eukaryota</taxon>
        <taxon>Viridiplantae</taxon>
        <taxon>Streptophyta</taxon>
        <taxon>Embryophyta</taxon>
        <taxon>Tracheophyta</taxon>
        <taxon>Spermatophyta</taxon>
        <taxon>Magnoliopsida</taxon>
        <taxon>eudicotyledons</taxon>
        <taxon>Gunneridae</taxon>
        <taxon>Pentapetalae</taxon>
        <taxon>rosids</taxon>
        <taxon>malvids</taxon>
        <taxon>Myrtales</taxon>
        <taxon>Lythraceae</taxon>
        <taxon>Trapa</taxon>
    </lineage>
</organism>
<gene>
    <name evidence="4" type="ORF">SAY87_020244</name>
</gene>
<dbReference type="InterPro" id="IPR011990">
    <property type="entry name" value="TPR-like_helical_dom_sf"/>
</dbReference>
<dbReference type="EMBL" id="JAXIOK010000012">
    <property type="protein sequence ID" value="KAK4758943.1"/>
    <property type="molecule type" value="Genomic_DNA"/>
</dbReference>
<dbReference type="PANTHER" id="PTHR47936:SF5">
    <property type="entry name" value="PENTACOTRIPEPTIDE-REPEAT REGION OF PRORP DOMAIN-CONTAINING PROTEIN"/>
    <property type="match status" value="1"/>
</dbReference>
<protein>
    <recommendedName>
        <fullName evidence="6">Pentatricopeptide repeat-containing protein</fullName>
    </recommendedName>
</protein>
<comment type="similarity">
    <text evidence="1">Belongs to the PPR family. P subfamily.</text>
</comment>
<evidence type="ECO:0000313" key="4">
    <source>
        <dbReference type="EMBL" id="KAK4758943.1"/>
    </source>
</evidence>
<keyword evidence="5" id="KW-1185">Reference proteome</keyword>
<dbReference type="AlphaFoldDB" id="A0AAN7Q417"/>
<evidence type="ECO:0000256" key="1">
    <source>
        <dbReference type="ARBA" id="ARBA00007626"/>
    </source>
</evidence>
<evidence type="ECO:0000313" key="5">
    <source>
        <dbReference type="Proteomes" id="UP001345219"/>
    </source>
</evidence>
<dbReference type="Gene3D" id="1.25.40.10">
    <property type="entry name" value="Tetratricopeptide repeat domain"/>
    <property type="match status" value="2"/>
</dbReference>
<feature type="repeat" description="PPR" evidence="3">
    <location>
        <begin position="253"/>
        <end position="287"/>
    </location>
</feature>
<reference evidence="4 5" key="1">
    <citation type="journal article" date="2023" name="Hortic Res">
        <title>Pangenome of water caltrop reveals structural variations and asymmetric subgenome divergence after allopolyploidization.</title>
        <authorList>
            <person name="Zhang X."/>
            <person name="Chen Y."/>
            <person name="Wang L."/>
            <person name="Yuan Y."/>
            <person name="Fang M."/>
            <person name="Shi L."/>
            <person name="Lu R."/>
            <person name="Comes H.P."/>
            <person name="Ma Y."/>
            <person name="Chen Y."/>
            <person name="Huang G."/>
            <person name="Zhou Y."/>
            <person name="Zheng Z."/>
            <person name="Qiu Y."/>
        </authorList>
    </citation>
    <scope>NUCLEOTIDE SEQUENCE [LARGE SCALE GENOMIC DNA]</scope>
    <source>
        <tissue evidence="4">Roots</tissue>
    </source>
</reference>
<sequence length="363" mass="41827">MSTVSSLNPVKSLFKQIYKERNLKVLVEKFKESSAVDRFRTNISVYERTVRRLAVAKQFQLIEEILEEQKKFRDISKEGFAVRIISLYGKVGMFDNAQKLFDEMPELKCSRTVLSFNAILTACVNSNKLDIMEKLFRELPEVLSVEPDSFSYNIAIKGFCKMGSLESAVSMLDEMEKKGLQTDVFTFNTLLYGFYVKGRLDDGHDIWKRMKKNKVDPNITSYKTKLLGLVSFKKLKEAAETVDEMRKKLIKPDVFCFNYLIKGYLDDGDLEGAKFWHGEIEKSEFDPNTTTFTLLIPFACDKGDLDFVIKLFDKVLVTNCQIDNAVLQNVVDCLIKESRDDEAKKLVELGKSNKFRQYILKLP</sequence>
<comment type="caution">
    <text evidence="4">The sequence shown here is derived from an EMBL/GenBank/DDBJ whole genome shotgun (WGS) entry which is preliminary data.</text>
</comment>
<evidence type="ECO:0008006" key="6">
    <source>
        <dbReference type="Google" id="ProtNLM"/>
    </source>
</evidence>
<accession>A0AAN7Q417</accession>
<dbReference type="NCBIfam" id="TIGR00756">
    <property type="entry name" value="PPR"/>
    <property type="match status" value="2"/>
</dbReference>
<evidence type="ECO:0000256" key="2">
    <source>
        <dbReference type="ARBA" id="ARBA00022737"/>
    </source>
</evidence>
<dbReference type="Pfam" id="PF13812">
    <property type="entry name" value="PPR_3"/>
    <property type="match status" value="1"/>
</dbReference>
<dbReference type="GO" id="GO:0010019">
    <property type="term" value="P:chloroplast-nucleus signaling pathway"/>
    <property type="evidence" value="ECO:0007669"/>
    <property type="project" value="TreeGrafter"/>
</dbReference>
<dbReference type="Pfam" id="PF13041">
    <property type="entry name" value="PPR_2"/>
    <property type="match status" value="2"/>
</dbReference>
<keyword evidence="2" id="KW-0677">Repeat</keyword>
<proteinExistence type="inferred from homology"/>
<dbReference type="GO" id="GO:0009507">
    <property type="term" value="C:chloroplast"/>
    <property type="evidence" value="ECO:0007669"/>
    <property type="project" value="TreeGrafter"/>
</dbReference>
<dbReference type="GO" id="GO:0031930">
    <property type="term" value="P:mitochondria-nucleus signaling pathway"/>
    <property type="evidence" value="ECO:0007669"/>
    <property type="project" value="TreeGrafter"/>
</dbReference>
<feature type="repeat" description="PPR" evidence="3">
    <location>
        <begin position="183"/>
        <end position="217"/>
    </location>
</feature>
<dbReference type="PROSITE" id="PS51375">
    <property type="entry name" value="PPR"/>
    <property type="match status" value="3"/>
</dbReference>
<name>A0AAN7Q417_9MYRT</name>
<dbReference type="InterPro" id="IPR002885">
    <property type="entry name" value="PPR_rpt"/>
</dbReference>
<dbReference type="Proteomes" id="UP001345219">
    <property type="component" value="Chromosome 15"/>
</dbReference>
<feature type="repeat" description="PPR" evidence="3">
    <location>
        <begin position="148"/>
        <end position="182"/>
    </location>
</feature>